<protein>
    <submittedName>
        <fullName evidence="14">Peptidase family M50</fullName>
    </submittedName>
</protein>
<gene>
    <name evidence="14" type="ORF">MBBWO_04380</name>
</gene>
<dbReference type="InterPro" id="IPR052348">
    <property type="entry name" value="Metallopeptidase_M50B"/>
</dbReference>
<dbReference type="Proteomes" id="UP000245577">
    <property type="component" value="Unassembled WGS sequence"/>
</dbReference>
<keyword evidence="7" id="KW-0479">Metal-binding</keyword>
<dbReference type="InterPro" id="IPR044537">
    <property type="entry name" value="Rip2-like"/>
</dbReference>
<dbReference type="GO" id="GO:0006508">
    <property type="term" value="P:proteolysis"/>
    <property type="evidence" value="ECO:0007669"/>
    <property type="project" value="UniProtKB-KW"/>
</dbReference>
<evidence type="ECO:0000256" key="4">
    <source>
        <dbReference type="ARBA" id="ARBA00022475"/>
    </source>
</evidence>
<feature type="transmembrane region" description="Helical" evidence="13">
    <location>
        <begin position="72"/>
        <end position="93"/>
    </location>
</feature>
<evidence type="ECO:0000256" key="5">
    <source>
        <dbReference type="ARBA" id="ARBA00022670"/>
    </source>
</evidence>
<dbReference type="CDD" id="cd06158">
    <property type="entry name" value="S2P-M50_like_1"/>
    <property type="match status" value="1"/>
</dbReference>
<evidence type="ECO:0000256" key="7">
    <source>
        <dbReference type="ARBA" id="ARBA00022723"/>
    </source>
</evidence>
<evidence type="ECO:0000313" key="14">
    <source>
        <dbReference type="EMBL" id="PWB86724.1"/>
    </source>
</evidence>
<feature type="transmembrane region" description="Helical" evidence="13">
    <location>
        <begin position="113"/>
        <end position="134"/>
    </location>
</feature>
<keyword evidence="4" id="KW-1003">Cell membrane</keyword>
<feature type="transmembrane region" description="Helical" evidence="13">
    <location>
        <begin position="146"/>
        <end position="170"/>
    </location>
</feature>
<dbReference type="AlphaFoldDB" id="A0A2U1S920"/>
<evidence type="ECO:0000256" key="12">
    <source>
        <dbReference type="ARBA" id="ARBA00023136"/>
    </source>
</evidence>
<evidence type="ECO:0000256" key="3">
    <source>
        <dbReference type="ARBA" id="ARBA00007931"/>
    </source>
</evidence>
<proteinExistence type="inferred from homology"/>
<evidence type="ECO:0000256" key="10">
    <source>
        <dbReference type="ARBA" id="ARBA00022989"/>
    </source>
</evidence>
<evidence type="ECO:0000256" key="1">
    <source>
        <dbReference type="ARBA" id="ARBA00001947"/>
    </source>
</evidence>
<keyword evidence="15" id="KW-1185">Reference proteome</keyword>
<keyword evidence="12 13" id="KW-0472">Membrane</keyword>
<evidence type="ECO:0000313" key="15">
    <source>
        <dbReference type="Proteomes" id="UP000245577"/>
    </source>
</evidence>
<keyword evidence="10 13" id="KW-1133">Transmembrane helix</keyword>
<reference evidence="14 15" key="1">
    <citation type="submission" date="2017-03" db="EMBL/GenBank/DDBJ databases">
        <title>Genome sequence of Methanobrevibacter wosei.</title>
        <authorList>
            <person name="Poehlein A."/>
            <person name="Seedorf H."/>
            <person name="Daniel R."/>
        </authorList>
    </citation>
    <scope>NUCLEOTIDE SEQUENCE [LARGE SCALE GENOMIC DNA]</scope>
    <source>
        <strain evidence="14 15">DSM 11979</strain>
    </source>
</reference>
<dbReference type="OrthoDB" id="86131at2157"/>
<comment type="subcellular location">
    <subcellularLocation>
        <location evidence="2">Cell membrane</location>
        <topology evidence="2">Multi-pass membrane protein</topology>
    </subcellularLocation>
</comment>
<dbReference type="RefSeq" id="WP_116669250.1">
    <property type="nucleotide sequence ID" value="NZ_CALIUN010000006.1"/>
</dbReference>
<keyword evidence="8" id="KW-0378">Hydrolase</keyword>
<name>A0A2U1S920_9EURY</name>
<sequence length="214" mass="23950">MFKFTSNEIRDLIISFFVISLSFTILYVGRNLNGIWFFLPMVMVGVGLGFILHELGHKFASMRYGYWAEYKLWPVGLVIALISSFVGFVFAAPGAVYTYGNYIDYEKNGKISIAGPVVNIILALIFLAVATIIYPFLNPIDLTSQIIFLTCSLGFSINSYLAVFNMIPIWNLDGSKVLRWNGVIWFVTIAIAGAMTYLSMTMGVETIVRIILGF</sequence>
<dbReference type="GO" id="GO:0005886">
    <property type="term" value="C:plasma membrane"/>
    <property type="evidence" value="ECO:0007669"/>
    <property type="project" value="UniProtKB-SubCell"/>
</dbReference>
<keyword evidence="11" id="KW-0482">Metalloprotease</keyword>
<dbReference type="GO" id="GO:0046872">
    <property type="term" value="F:metal ion binding"/>
    <property type="evidence" value="ECO:0007669"/>
    <property type="project" value="UniProtKB-KW"/>
</dbReference>
<comment type="cofactor">
    <cofactor evidence="1">
        <name>Zn(2+)</name>
        <dbReference type="ChEBI" id="CHEBI:29105"/>
    </cofactor>
</comment>
<dbReference type="EMBL" id="MZGU01000003">
    <property type="protein sequence ID" value="PWB86724.1"/>
    <property type="molecule type" value="Genomic_DNA"/>
</dbReference>
<dbReference type="GO" id="GO:0008237">
    <property type="term" value="F:metallopeptidase activity"/>
    <property type="evidence" value="ECO:0007669"/>
    <property type="project" value="UniProtKB-KW"/>
</dbReference>
<feature type="transmembrane region" description="Helical" evidence="13">
    <location>
        <begin position="12"/>
        <end position="29"/>
    </location>
</feature>
<accession>A0A2U1S920</accession>
<dbReference type="PANTHER" id="PTHR35864:SF1">
    <property type="entry name" value="ZINC METALLOPROTEASE YWHC-RELATED"/>
    <property type="match status" value="1"/>
</dbReference>
<evidence type="ECO:0000256" key="6">
    <source>
        <dbReference type="ARBA" id="ARBA00022692"/>
    </source>
</evidence>
<feature type="transmembrane region" description="Helical" evidence="13">
    <location>
        <begin position="35"/>
        <end position="52"/>
    </location>
</feature>
<evidence type="ECO:0000256" key="2">
    <source>
        <dbReference type="ARBA" id="ARBA00004651"/>
    </source>
</evidence>
<comment type="similarity">
    <text evidence="3">Belongs to the peptidase M50B family.</text>
</comment>
<evidence type="ECO:0000256" key="8">
    <source>
        <dbReference type="ARBA" id="ARBA00022801"/>
    </source>
</evidence>
<evidence type="ECO:0000256" key="11">
    <source>
        <dbReference type="ARBA" id="ARBA00023049"/>
    </source>
</evidence>
<comment type="caution">
    <text evidence="14">The sequence shown here is derived from an EMBL/GenBank/DDBJ whole genome shotgun (WGS) entry which is preliminary data.</text>
</comment>
<keyword evidence="6 13" id="KW-0812">Transmembrane</keyword>
<organism evidence="14 15">
    <name type="scientific">Methanobrevibacter woesei</name>
    <dbReference type="NCBI Taxonomy" id="190976"/>
    <lineage>
        <taxon>Archaea</taxon>
        <taxon>Methanobacteriati</taxon>
        <taxon>Methanobacteriota</taxon>
        <taxon>Methanomada group</taxon>
        <taxon>Methanobacteria</taxon>
        <taxon>Methanobacteriales</taxon>
        <taxon>Methanobacteriaceae</taxon>
        <taxon>Methanobrevibacter</taxon>
    </lineage>
</organism>
<feature type="transmembrane region" description="Helical" evidence="13">
    <location>
        <begin position="182"/>
        <end position="200"/>
    </location>
</feature>
<keyword evidence="9" id="KW-0862">Zinc</keyword>
<evidence type="ECO:0000256" key="13">
    <source>
        <dbReference type="SAM" id="Phobius"/>
    </source>
</evidence>
<keyword evidence="5" id="KW-0645">Protease</keyword>
<dbReference type="PANTHER" id="PTHR35864">
    <property type="entry name" value="ZINC METALLOPROTEASE MJ0611-RELATED"/>
    <property type="match status" value="1"/>
</dbReference>
<evidence type="ECO:0000256" key="9">
    <source>
        <dbReference type="ARBA" id="ARBA00022833"/>
    </source>
</evidence>